<reference evidence="1" key="2">
    <citation type="submission" date="2020-09" db="EMBL/GenBank/DDBJ databases">
        <authorList>
            <person name="Sun Q."/>
            <person name="Sedlacek I."/>
        </authorList>
    </citation>
    <scope>NUCLEOTIDE SEQUENCE</scope>
    <source>
        <strain evidence="1">CCM 7905</strain>
    </source>
</reference>
<protein>
    <recommendedName>
        <fullName evidence="3">Type VII secretion-associated protein</fullName>
    </recommendedName>
</protein>
<evidence type="ECO:0000313" key="1">
    <source>
        <dbReference type="EMBL" id="GGG14216.1"/>
    </source>
</evidence>
<gene>
    <name evidence="1" type="ORF">GCM10007304_30370</name>
</gene>
<dbReference type="EMBL" id="BMCU01000003">
    <property type="protein sequence ID" value="GGG14216.1"/>
    <property type="molecule type" value="Genomic_DNA"/>
</dbReference>
<dbReference type="AlphaFoldDB" id="A0A917FYJ9"/>
<keyword evidence="2" id="KW-1185">Reference proteome</keyword>
<dbReference type="NCBIfam" id="TIGR03931">
    <property type="entry name" value="T7SS_Rv3446c"/>
    <property type="match status" value="1"/>
</dbReference>
<comment type="caution">
    <text evidence="1">The sequence shown here is derived from an EMBL/GenBank/DDBJ whole genome shotgun (WGS) entry which is preliminary data.</text>
</comment>
<dbReference type="Proteomes" id="UP000654257">
    <property type="component" value="Unassembled WGS sequence"/>
</dbReference>
<accession>A0A917FYJ9</accession>
<evidence type="ECO:0008006" key="3">
    <source>
        <dbReference type="Google" id="ProtNLM"/>
    </source>
</evidence>
<name>A0A917FYJ9_9NOCA</name>
<reference evidence="1" key="1">
    <citation type="journal article" date="2014" name="Int. J. Syst. Evol. Microbiol.">
        <title>Complete genome sequence of Corynebacterium casei LMG S-19264T (=DSM 44701T), isolated from a smear-ripened cheese.</title>
        <authorList>
            <consortium name="US DOE Joint Genome Institute (JGI-PGF)"/>
            <person name="Walter F."/>
            <person name="Albersmeier A."/>
            <person name="Kalinowski J."/>
            <person name="Ruckert C."/>
        </authorList>
    </citation>
    <scope>NUCLEOTIDE SEQUENCE</scope>
    <source>
        <strain evidence="1">CCM 7905</strain>
    </source>
</reference>
<dbReference type="InterPro" id="IPR023840">
    <property type="entry name" value="T7SS_Rv3446c"/>
</dbReference>
<organism evidence="1 2">
    <name type="scientific">Rhodococcoides trifolii</name>
    <dbReference type="NCBI Taxonomy" id="908250"/>
    <lineage>
        <taxon>Bacteria</taxon>
        <taxon>Bacillati</taxon>
        <taxon>Actinomycetota</taxon>
        <taxon>Actinomycetes</taxon>
        <taxon>Mycobacteriales</taxon>
        <taxon>Nocardiaceae</taxon>
        <taxon>Rhodococcoides</taxon>
    </lineage>
</organism>
<proteinExistence type="predicted"/>
<evidence type="ECO:0000313" key="2">
    <source>
        <dbReference type="Proteomes" id="UP000654257"/>
    </source>
</evidence>
<sequence length="496" mass="51617">MTAPEHIDAGADGVAAVHIAGTAVWCTARTRRGGQHRVSRTPVEVDPLRYVDDDVMLIDGIEITTPEAVRNVIRQALSDNGLVERPSLLILTHPPHWGEIRRGVLYSAARPLAAEVAVVDSAVVATECAASVGRDTSSVVVVDGCSRRATATAVTGHARRGACRLIDGVASDPETIPSALRVAVQEVVDSSHPTLAVLHDGSDAVSREQVGLLSKLPVVEVGGSDLVSALLDTEPQTETPRAPTRLDTRPPVITRAPAWLEARTLPKTRGQRAREALASARVGLVTAGAVVLVASVAAAWWVGGRPDSVAPAASRLPHAAVTTTRITETADVLATTAAPPSAAPTPSALPTTGDVAPALLTLGRVTVAVPEGWHTEPGPERVNLLPDNGSGIRVLVVTRELGDGLGSNDVIATLQRQFAGTDNGGRFDELRTDVSVAGRPGLTYVESPTDGSTVAWSVVVSPRLQVSLGCQSTDERRDEMNTVCTSVLGSLAVADA</sequence>